<evidence type="ECO:0000313" key="1">
    <source>
        <dbReference type="EMBL" id="KAF8902242.1"/>
    </source>
</evidence>
<sequence length="233" mass="26864">MSIIKANIDSLAYCTAMTPAPIYIKAPSAGIWRNRERSNIIFFPINRLTFAATTFAVHPILFDSSQYGTELDILSRKQGHFVKQTFPMYRRERRGDLDTSDGGELYKLCSIRDGGPCTSCDIDCCRWRRVPSALEKFAIKARDINWDVIQQLCLPSRDATMLLTENRPLSCIKLVDYRYESELMPSIEPDKRHLLSEHRKQGMEIGLYVEPFDEDWKGHKLDLIASLRIDKLQ</sequence>
<proteinExistence type="predicted"/>
<dbReference type="Proteomes" id="UP000724874">
    <property type="component" value="Unassembled WGS sequence"/>
</dbReference>
<accession>A0A9P5NPK9</accession>
<organism evidence="1 2">
    <name type="scientific">Gymnopilus junonius</name>
    <name type="common">Spectacular rustgill mushroom</name>
    <name type="synonym">Gymnopilus spectabilis subsp. junonius</name>
    <dbReference type="NCBI Taxonomy" id="109634"/>
    <lineage>
        <taxon>Eukaryota</taxon>
        <taxon>Fungi</taxon>
        <taxon>Dikarya</taxon>
        <taxon>Basidiomycota</taxon>
        <taxon>Agaricomycotina</taxon>
        <taxon>Agaricomycetes</taxon>
        <taxon>Agaricomycetidae</taxon>
        <taxon>Agaricales</taxon>
        <taxon>Agaricineae</taxon>
        <taxon>Hymenogastraceae</taxon>
        <taxon>Gymnopilus</taxon>
    </lineage>
</organism>
<name>A0A9P5NPK9_GYMJU</name>
<evidence type="ECO:0000313" key="2">
    <source>
        <dbReference type="Proteomes" id="UP000724874"/>
    </source>
</evidence>
<comment type="caution">
    <text evidence="1">The sequence shown here is derived from an EMBL/GenBank/DDBJ whole genome shotgun (WGS) entry which is preliminary data.</text>
</comment>
<dbReference type="EMBL" id="JADNYJ010000037">
    <property type="protein sequence ID" value="KAF8902242.1"/>
    <property type="molecule type" value="Genomic_DNA"/>
</dbReference>
<gene>
    <name evidence="1" type="ORF">CPB84DRAFT_1746736</name>
</gene>
<protein>
    <submittedName>
        <fullName evidence="1">Uncharacterized protein</fullName>
    </submittedName>
</protein>
<reference evidence="1" key="1">
    <citation type="submission" date="2020-11" db="EMBL/GenBank/DDBJ databases">
        <authorList>
            <consortium name="DOE Joint Genome Institute"/>
            <person name="Ahrendt S."/>
            <person name="Riley R."/>
            <person name="Andreopoulos W."/>
            <person name="LaButti K."/>
            <person name="Pangilinan J."/>
            <person name="Ruiz-duenas F.J."/>
            <person name="Barrasa J.M."/>
            <person name="Sanchez-Garcia M."/>
            <person name="Camarero S."/>
            <person name="Miyauchi S."/>
            <person name="Serrano A."/>
            <person name="Linde D."/>
            <person name="Babiker R."/>
            <person name="Drula E."/>
            <person name="Ayuso-Fernandez I."/>
            <person name="Pacheco R."/>
            <person name="Padilla G."/>
            <person name="Ferreira P."/>
            <person name="Barriuso J."/>
            <person name="Kellner H."/>
            <person name="Castanera R."/>
            <person name="Alfaro M."/>
            <person name="Ramirez L."/>
            <person name="Pisabarro A.G."/>
            <person name="Kuo A."/>
            <person name="Tritt A."/>
            <person name="Lipzen A."/>
            <person name="He G."/>
            <person name="Yan M."/>
            <person name="Ng V."/>
            <person name="Cullen D."/>
            <person name="Martin F."/>
            <person name="Rosso M.-N."/>
            <person name="Henrissat B."/>
            <person name="Hibbett D."/>
            <person name="Martinez A.T."/>
            <person name="Grigoriev I.V."/>
        </authorList>
    </citation>
    <scope>NUCLEOTIDE SEQUENCE</scope>
    <source>
        <strain evidence="1">AH 44721</strain>
    </source>
</reference>
<keyword evidence="2" id="KW-1185">Reference proteome</keyword>
<dbReference type="AlphaFoldDB" id="A0A9P5NPK9"/>